<evidence type="ECO:0000256" key="3">
    <source>
        <dbReference type="SAM" id="MobiDB-lite"/>
    </source>
</evidence>
<dbReference type="InterPro" id="IPR042197">
    <property type="entry name" value="Apaf_helical"/>
</dbReference>
<organism evidence="6 7">
    <name type="scientific">Aegilops tauschii subsp. strangulata</name>
    <name type="common">Goatgrass</name>
    <dbReference type="NCBI Taxonomy" id="200361"/>
    <lineage>
        <taxon>Eukaryota</taxon>
        <taxon>Viridiplantae</taxon>
        <taxon>Streptophyta</taxon>
        <taxon>Embryophyta</taxon>
        <taxon>Tracheophyta</taxon>
        <taxon>Spermatophyta</taxon>
        <taxon>Magnoliopsida</taxon>
        <taxon>Liliopsida</taxon>
        <taxon>Poales</taxon>
        <taxon>Poaceae</taxon>
        <taxon>BOP clade</taxon>
        <taxon>Pooideae</taxon>
        <taxon>Triticodae</taxon>
        <taxon>Triticeae</taxon>
        <taxon>Triticinae</taxon>
        <taxon>Aegilops</taxon>
    </lineage>
</organism>
<name>A0A453JAU9_AEGTS</name>
<dbReference type="PANTHER" id="PTHR23155">
    <property type="entry name" value="DISEASE RESISTANCE PROTEIN RP"/>
    <property type="match status" value="1"/>
</dbReference>
<dbReference type="Pfam" id="PF23559">
    <property type="entry name" value="WHD_DRP"/>
    <property type="match status" value="1"/>
</dbReference>
<dbReference type="Gene3D" id="3.40.50.300">
    <property type="entry name" value="P-loop containing nucleotide triphosphate hydrolases"/>
    <property type="match status" value="1"/>
</dbReference>
<evidence type="ECO:0000259" key="5">
    <source>
        <dbReference type="Pfam" id="PF23559"/>
    </source>
</evidence>
<keyword evidence="1" id="KW-0677">Repeat</keyword>
<dbReference type="AlphaFoldDB" id="A0A453JAU9"/>
<proteinExistence type="predicted"/>
<dbReference type="PRINTS" id="PR00364">
    <property type="entry name" value="DISEASERSIST"/>
</dbReference>
<reference evidence="7" key="1">
    <citation type="journal article" date="2014" name="Science">
        <title>Ancient hybridizations among the ancestral genomes of bread wheat.</title>
        <authorList>
            <consortium name="International Wheat Genome Sequencing Consortium,"/>
            <person name="Marcussen T."/>
            <person name="Sandve S.R."/>
            <person name="Heier L."/>
            <person name="Spannagl M."/>
            <person name="Pfeifer M."/>
            <person name="Jakobsen K.S."/>
            <person name="Wulff B.B."/>
            <person name="Steuernagel B."/>
            <person name="Mayer K.F."/>
            <person name="Olsen O.A."/>
        </authorList>
    </citation>
    <scope>NUCLEOTIDE SEQUENCE [LARGE SCALE GENOMIC DNA]</scope>
    <source>
        <strain evidence="7">cv. AL8/78</strain>
    </source>
</reference>
<dbReference type="EnsemblPlants" id="AET4Gv20853000.8">
    <property type="protein sequence ID" value="AET4Gv20853000.8"/>
    <property type="gene ID" value="AET4Gv20853000"/>
</dbReference>
<dbReference type="InterPro" id="IPR058922">
    <property type="entry name" value="WHD_DRP"/>
</dbReference>
<keyword evidence="7" id="KW-1185">Reference proteome</keyword>
<evidence type="ECO:0000259" key="4">
    <source>
        <dbReference type="Pfam" id="PF00931"/>
    </source>
</evidence>
<accession>A0A453JAU9</accession>
<dbReference type="InterPro" id="IPR044974">
    <property type="entry name" value="Disease_R_plants"/>
</dbReference>
<dbReference type="InterPro" id="IPR036388">
    <property type="entry name" value="WH-like_DNA-bd_sf"/>
</dbReference>
<feature type="domain" description="NB-ARC" evidence="4">
    <location>
        <begin position="272"/>
        <end position="450"/>
    </location>
</feature>
<dbReference type="Proteomes" id="UP000015105">
    <property type="component" value="Chromosome 4D"/>
</dbReference>
<reference evidence="6" key="5">
    <citation type="journal article" date="2021" name="G3 (Bethesda)">
        <title>Aegilops tauschii genome assembly Aet v5.0 features greater sequence contiguity and improved annotation.</title>
        <authorList>
            <person name="Wang L."/>
            <person name="Zhu T."/>
            <person name="Rodriguez J.C."/>
            <person name="Deal K.R."/>
            <person name="Dubcovsky J."/>
            <person name="McGuire P.E."/>
            <person name="Lux T."/>
            <person name="Spannagl M."/>
            <person name="Mayer K.F.X."/>
            <person name="Baldrich P."/>
            <person name="Meyers B.C."/>
            <person name="Huo N."/>
            <person name="Gu Y.Q."/>
            <person name="Zhou H."/>
            <person name="Devos K.M."/>
            <person name="Bennetzen J.L."/>
            <person name="Unver T."/>
            <person name="Budak H."/>
            <person name="Gulick P.J."/>
            <person name="Galiba G."/>
            <person name="Kalapos B."/>
            <person name="Nelson D.R."/>
            <person name="Li P."/>
            <person name="You F.M."/>
            <person name="Luo M.C."/>
            <person name="Dvorak J."/>
        </authorList>
    </citation>
    <scope>NUCLEOTIDE SEQUENCE [LARGE SCALE GENOMIC DNA]</scope>
    <source>
        <strain evidence="6">cv. AL8/78</strain>
    </source>
</reference>
<dbReference type="GO" id="GO:0098542">
    <property type="term" value="P:defense response to other organism"/>
    <property type="evidence" value="ECO:0007669"/>
    <property type="project" value="TreeGrafter"/>
</dbReference>
<sequence length="637" mass="70615">SSSPHPSGYFHRSSPTPNHHYSGEATGGVFCSVCREMEVAFGSAKSLLGKVLTTLSDGLVAAYVDSLQLGHNSEQIRDKLLHTQGLLHNAQGSHAGDNPNPGLQGLLEKLSRDADQAEDLLDEVHYFQIHDKLHGTLYATTQEAGHQALHAGTALRHTLGSLVHFFSCSRTPKTKRDGGSDAAAAVTGRVTKRSKANSATAHGDDMLHFDRLSMSRKIKSLLLGMESHCDSVSNLLIGSISRNSTAVVLHRPQTASMIIQDTLYGRTDIFEETVNRITTGTQTETVSVLPIVGPGGIGKTTFAQHLYNDGRTEEHFRVRVWVCVSTDFDVLKLTREILACIPTKEEEGGSSSVADETTNLDHLQRSIARGLKSKRFLIVLDDIWKCDSVDQWKTLLAPFTKGETKGSMVLVTTRFPNLAKMVGTVDSLELAGLEPNDFFTFFEACIFNGEEDKPDHYEDEFDGIGRKIANKLKGSPLAAKTVGRLLHKHLSQEHWNGVLEKHQWLKQQRSDDIMPSLKISYDCLPFHLKKCFSYCGLFPEDHRFTSSEINHFWDAMGIIDSNHQAGRDYLEELVDNGFLMKVFDWADRSSYVMHDLMHELSKSVSAQECLSISGLDFRADAIPQSVNSTPIFAMSER</sequence>
<keyword evidence="2" id="KW-0611">Plant defense</keyword>
<reference evidence="7" key="2">
    <citation type="journal article" date="2017" name="Nat. Plants">
        <title>The Aegilops tauschii genome reveals multiple impacts of transposons.</title>
        <authorList>
            <person name="Zhao G."/>
            <person name="Zou C."/>
            <person name="Li K."/>
            <person name="Wang K."/>
            <person name="Li T."/>
            <person name="Gao L."/>
            <person name="Zhang X."/>
            <person name="Wang H."/>
            <person name="Yang Z."/>
            <person name="Liu X."/>
            <person name="Jiang W."/>
            <person name="Mao L."/>
            <person name="Kong X."/>
            <person name="Jiao Y."/>
            <person name="Jia J."/>
        </authorList>
    </citation>
    <scope>NUCLEOTIDE SEQUENCE [LARGE SCALE GENOMIC DNA]</scope>
    <source>
        <strain evidence="7">cv. AL8/78</strain>
    </source>
</reference>
<dbReference type="GO" id="GO:0043531">
    <property type="term" value="F:ADP binding"/>
    <property type="evidence" value="ECO:0007669"/>
    <property type="project" value="InterPro"/>
</dbReference>
<dbReference type="SUPFAM" id="SSF52540">
    <property type="entry name" value="P-loop containing nucleoside triphosphate hydrolases"/>
    <property type="match status" value="1"/>
</dbReference>
<reference evidence="6" key="4">
    <citation type="submission" date="2019-03" db="UniProtKB">
        <authorList>
            <consortium name="EnsemblPlants"/>
        </authorList>
    </citation>
    <scope>IDENTIFICATION</scope>
</reference>
<dbReference type="Gramene" id="AET4Gv20853000.8">
    <property type="protein sequence ID" value="AET4Gv20853000.8"/>
    <property type="gene ID" value="AET4Gv20853000"/>
</dbReference>
<dbReference type="PANTHER" id="PTHR23155:SF1180">
    <property type="entry name" value="OS02G0262800 PROTEIN"/>
    <property type="match status" value="1"/>
</dbReference>
<dbReference type="Pfam" id="PF00931">
    <property type="entry name" value="NB-ARC"/>
    <property type="match status" value="1"/>
</dbReference>
<feature type="region of interest" description="Disordered" evidence="3">
    <location>
        <begin position="1"/>
        <end position="22"/>
    </location>
</feature>
<dbReference type="Gene3D" id="1.10.10.10">
    <property type="entry name" value="Winged helix-like DNA-binding domain superfamily/Winged helix DNA-binding domain"/>
    <property type="match status" value="1"/>
</dbReference>
<evidence type="ECO:0000256" key="1">
    <source>
        <dbReference type="ARBA" id="ARBA00022737"/>
    </source>
</evidence>
<feature type="domain" description="Disease resistance protein winged helix" evidence="5">
    <location>
        <begin position="537"/>
        <end position="600"/>
    </location>
</feature>
<dbReference type="InterPro" id="IPR002182">
    <property type="entry name" value="NB-ARC"/>
</dbReference>
<dbReference type="Gene3D" id="1.10.8.430">
    <property type="entry name" value="Helical domain of apoptotic protease-activating factors"/>
    <property type="match status" value="1"/>
</dbReference>
<reference evidence="6" key="3">
    <citation type="journal article" date="2017" name="Nature">
        <title>Genome sequence of the progenitor of the wheat D genome Aegilops tauschii.</title>
        <authorList>
            <person name="Luo M.C."/>
            <person name="Gu Y.Q."/>
            <person name="Puiu D."/>
            <person name="Wang H."/>
            <person name="Twardziok S.O."/>
            <person name="Deal K.R."/>
            <person name="Huo N."/>
            <person name="Zhu T."/>
            <person name="Wang L."/>
            <person name="Wang Y."/>
            <person name="McGuire P.E."/>
            <person name="Liu S."/>
            <person name="Long H."/>
            <person name="Ramasamy R.K."/>
            <person name="Rodriguez J.C."/>
            <person name="Van S.L."/>
            <person name="Yuan L."/>
            <person name="Wang Z."/>
            <person name="Xia Z."/>
            <person name="Xiao L."/>
            <person name="Anderson O.D."/>
            <person name="Ouyang S."/>
            <person name="Liang Y."/>
            <person name="Zimin A.V."/>
            <person name="Pertea G."/>
            <person name="Qi P."/>
            <person name="Bennetzen J.L."/>
            <person name="Dai X."/>
            <person name="Dawson M.W."/>
            <person name="Muller H.G."/>
            <person name="Kugler K."/>
            <person name="Rivarola-Duarte L."/>
            <person name="Spannagl M."/>
            <person name="Mayer K.F.X."/>
            <person name="Lu F.H."/>
            <person name="Bevan M.W."/>
            <person name="Leroy P."/>
            <person name="Li P."/>
            <person name="You F.M."/>
            <person name="Sun Q."/>
            <person name="Liu Z."/>
            <person name="Lyons E."/>
            <person name="Wicker T."/>
            <person name="Salzberg S.L."/>
            <person name="Devos K.M."/>
            <person name="Dvorak J."/>
        </authorList>
    </citation>
    <scope>NUCLEOTIDE SEQUENCE [LARGE SCALE GENOMIC DNA]</scope>
    <source>
        <strain evidence="6">cv. AL8/78</strain>
    </source>
</reference>
<dbReference type="InterPro" id="IPR027417">
    <property type="entry name" value="P-loop_NTPase"/>
</dbReference>
<protein>
    <submittedName>
        <fullName evidence="6">Uncharacterized protein</fullName>
    </submittedName>
</protein>
<evidence type="ECO:0000256" key="2">
    <source>
        <dbReference type="ARBA" id="ARBA00022821"/>
    </source>
</evidence>
<evidence type="ECO:0000313" key="6">
    <source>
        <dbReference type="EnsemblPlants" id="AET4Gv20853000.8"/>
    </source>
</evidence>
<evidence type="ECO:0000313" key="7">
    <source>
        <dbReference type="Proteomes" id="UP000015105"/>
    </source>
</evidence>